<comment type="caution">
    <text evidence="1">The sequence shown here is derived from an EMBL/GenBank/DDBJ whole genome shotgun (WGS) entry which is preliminary data.</text>
</comment>
<keyword evidence="2" id="KW-1185">Reference proteome</keyword>
<organism evidence="1 2">
    <name type="scientific">Domibacillus enclensis</name>
    <dbReference type="NCBI Taxonomy" id="1017273"/>
    <lineage>
        <taxon>Bacteria</taxon>
        <taxon>Bacillati</taxon>
        <taxon>Bacillota</taxon>
        <taxon>Bacilli</taxon>
        <taxon>Bacillales</taxon>
        <taxon>Bacillaceae</taxon>
        <taxon>Domibacillus</taxon>
    </lineage>
</organism>
<dbReference type="PANTHER" id="PTHR34796">
    <property type="entry name" value="EXPRESSED PROTEIN"/>
    <property type="match status" value="1"/>
</dbReference>
<evidence type="ECO:0008006" key="3">
    <source>
        <dbReference type="Google" id="ProtNLM"/>
    </source>
</evidence>
<dbReference type="PANTHER" id="PTHR34796:SF1">
    <property type="entry name" value="EXPRESSED PROTEIN"/>
    <property type="match status" value="1"/>
</dbReference>
<sequence length="188" mass="21425">MVRLNESDHLTGGKEMYVYPVPYLSFLAHFHIDHDYFECHEVLEEHWKETNGTRDSVWVGLIQTAVFLYHYRRGNCEGAKRMAAKALQCFSRNQAELANLGIDPGALSELISHTAQRMLEGAPFQPMTIPIIDQKVLKELDRFAHTFQGEADKQFLTDKHLLRDRSDVIQARAAAISLKKAGKITTRA</sequence>
<dbReference type="InterPro" id="IPR023203">
    <property type="entry name" value="TTHA0068_sf"/>
</dbReference>
<accession>A0ABX4ED20</accession>
<gene>
    <name evidence="1" type="ORF">B1B05_02235</name>
</gene>
<dbReference type="SUPFAM" id="SSF140663">
    <property type="entry name" value="TTHA0068-like"/>
    <property type="match status" value="1"/>
</dbReference>
<proteinExistence type="predicted"/>
<dbReference type="Proteomes" id="UP000215545">
    <property type="component" value="Unassembled WGS sequence"/>
</dbReference>
<dbReference type="Gene3D" id="1.10.3450.10">
    <property type="entry name" value="TTHA0068-like"/>
    <property type="match status" value="1"/>
</dbReference>
<evidence type="ECO:0000313" key="2">
    <source>
        <dbReference type="Proteomes" id="UP000215545"/>
    </source>
</evidence>
<dbReference type="InterPro" id="IPR005500">
    <property type="entry name" value="DUF309"/>
</dbReference>
<evidence type="ECO:0000313" key="1">
    <source>
        <dbReference type="EMBL" id="OXS80316.1"/>
    </source>
</evidence>
<dbReference type="EMBL" id="MWSK01000001">
    <property type="protein sequence ID" value="OXS80316.1"/>
    <property type="molecule type" value="Genomic_DNA"/>
</dbReference>
<dbReference type="Pfam" id="PF03745">
    <property type="entry name" value="DUF309"/>
    <property type="match status" value="1"/>
</dbReference>
<name>A0ABX4ED20_9BACI</name>
<protein>
    <recommendedName>
        <fullName evidence="3">DUF309 domain-containing protein</fullName>
    </recommendedName>
</protein>
<reference evidence="2" key="1">
    <citation type="submission" date="2017-03" db="EMBL/GenBank/DDBJ databases">
        <title>Bacillus sp. V-88(T) DSM27956, whole genome shotgun sequencing project.</title>
        <authorList>
            <person name="Dastager S.G."/>
            <person name="Neurgaonkar P.S."/>
            <person name="Dharne M.S."/>
        </authorList>
    </citation>
    <scope>NUCLEOTIDE SEQUENCE [LARGE SCALE GENOMIC DNA]</scope>
    <source>
        <strain evidence="2">DSM 25145</strain>
    </source>
</reference>